<accession>A0A0A9CH91</accession>
<dbReference type="AlphaFoldDB" id="A0A0A9CH91"/>
<name>A0A0A9CH91_ARUDO</name>
<reference evidence="1" key="2">
    <citation type="journal article" date="2015" name="Data Brief">
        <title>Shoot transcriptome of the giant reed, Arundo donax.</title>
        <authorList>
            <person name="Barrero R.A."/>
            <person name="Guerrero F.D."/>
            <person name="Moolhuijzen P."/>
            <person name="Goolsby J.A."/>
            <person name="Tidwell J."/>
            <person name="Bellgard S.E."/>
            <person name="Bellgard M.I."/>
        </authorList>
    </citation>
    <scope>NUCLEOTIDE SEQUENCE</scope>
    <source>
        <tissue evidence="1">Shoot tissue taken approximately 20 cm above the soil surface</tissue>
    </source>
</reference>
<proteinExistence type="predicted"/>
<organism evidence="1">
    <name type="scientific">Arundo donax</name>
    <name type="common">Giant reed</name>
    <name type="synonym">Donax arundinaceus</name>
    <dbReference type="NCBI Taxonomy" id="35708"/>
    <lineage>
        <taxon>Eukaryota</taxon>
        <taxon>Viridiplantae</taxon>
        <taxon>Streptophyta</taxon>
        <taxon>Embryophyta</taxon>
        <taxon>Tracheophyta</taxon>
        <taxon>Spermatophyta</taxon>
        <taxon>Magnoliopsida</taxon>
        <taxon>Liliopsida</taxon>
        <taxon>Poales</taxon>
        <taxon>Poaceae</taxon>
        <taxon>PACMAD clade</taxon>
        <taxon>Arundinoideae</taxon>
        <taxon>Arundineae</taxon>
        <taxon>Arundo</taxon>
    </lineage>
</organism>
<reference evidence="1" key="1">
    <citation type="submission" date="2014-09" db="EMBL/GenBank/DDBJ databases">
        <authorList>
            <person name="Magalhaes I.L.F."/>
            <person name="Oliveira U."/>
            <person name="Santos F.R."/>
            <person name="Vidigal T.H.D.A."/>
            <person name="Brescovit A.D."/>
            <person name="Santos A.J."/>
        </authorList>
    </citation>
    <scope>NUCLEOTIDE SEQUENCE</scope>
    <source>
        <tissue evidence="1">Shoot tissue taken approximately 20 cm above the soil surface</tissue>
    </source>
</reference>
<sequence length="36" mass="4283">MKMSYNSDKLRGLKNVTLTWIMLFQFHPHSFITLSP</sequence>
<protein>
    <submittedName>
        <fullName evidence="1">Uncharacterized protein</fullName>
    </submittedName>
</protein>
<dbReference type="EMBL" id="GBRH01222261">
    <property type="protein sequence ID" value="JAD75634.1"/>
    <property type="molecule type" value="Transcribed_RNA"/>
</dbReference>
<evidence type="ECO:0000313" key="1">
    <source>
        <dbReference type="EMBL" id="JAD75634.1"/>
    </source>
</evidence>